<dbReference type="Proteomes" id="UP000683291">
    <property type="component" value="Chromosome pJK7-1-3"/>
</dbReference>
<accession>A0A975PPG9</accession>
<evidence type="ECO:0000256" key="2">
    <source>
        <dbReference type="SAM" id="Phobius"/>
    </source>
</evidence>
<feature type="domain" description="Restriction endonuclease type II-like" evidence="3">
    <location>
        <begin position="125"/>
        <end position="204"/>
    </location>
</feature>
<sequence length="292" mass="33552">MISLAIIGFQVVIALSLVVTRIFGSAFNKPDWLFWVAFGWTAFTFAFVFASPLIILQLVVIWGVTAWIRPKDEVVPRQPSKLERLTEEDENWLRVFQSLCESPAETAFLDAMVSAFDLKPDNGRLSGSGLILQMQVPVVNYRVDFLIDEKLVVEVDGARWHSSPEAVERDAARDKTLSAKGFEILRIPAKTTLYNPTEAIELVRKTRTQWLARKAQVRASDVGEARQLGETQNNIRERVKQFNDRLQQELDESLERSNQRAEEQERRLQAELDANPKLKERYDKVVAEWDKY</sequence>
<dbReference type="EMBL" id="CP073584">
    <property type="protein sequence ID" value="QUJ78335.1"/>
    <property type="molecule type" value="Genomic_DNA"/>
</dbReference>
<evidence type="ECO:0000256" key="1">
    <source>
        <dbReference type="SAM" id="MobiDB-lite"/>
    </source>
</evidence>
<keyword evidence="2" id="KW-0472">Membrane</keyword>
<dbReference type="AlphaFoldDB" id="A0A975PPG9"/>
<feature type="region of interest" description="Disordered" evidence="1">
    <location>
        <begin position="250"/>
        <end position="274"/>
    </location>
</feature>
<evidence type="ECO:0000313" key="5">
    <source>
        <dbReference type="Proteomes" id="UP000683291"/>
    </source>
</evidence>
<gene>
    <name evidence="4" type="ORF">KDD17_18270</name>
</gene>
<dbReference type="RefSeq" id="WP_212706527.1">
    <property type="nucleotide sequence ID" value="NZ_CP073584.1"/>
</dbReference>
<keyword evidence="2" id="KW-0812">Transmembrane</keyword>
<dbReference type="InterPro" id="IPR011335">
    <property type="entry name" value="Restrct_endonuc-II-like"/>
</dbReference>
<name>A0A975PPG9_9RHOB</name>
<dbReference type="Pfam" id="PF18741">
    <property type="entry name" value="MTES_1575"/>
    <property type="match status" value="1"/>
</dbReference>
<evidence type="ECO:0000313" key="4">
    <source>
        <dbReference type="EMBL" id="QUJ78335.1"/>
    </source>
</evidence>
<organism evidence="4 5">
    <name type="scientific">Sulfitobacter albidus</name>
    <dbReference type="NCBI Taxonomy" id="2829501"/>
    <lineage>
        <taxon>Bacteria</taxon>
        <taxon>Pseudomonadati</taxon>
        <taxon>Pseudomonadota</taxon>
        <taxon>Alphaproteobacteria</taxon>
        <taxon>Rhodobacterales</taxon>
        <taxon>Roseobacteraceae</taxon>
        <taxon>Sulfitobacter</taxon>
    </lineage>
</organism>
<feature type="transmembrane region" description="Helical" evidence="2">
    <location>
        <begin position="40"/>
        <end position="68"/>
    </location>
</feature>
<reference evidence="4" key="1">
    <citation type="submission" date="2021-04" db="EMBL/GenBank/DDBJ databases">
        <title>Complete genome sequence for Sulfitobacter sp. strain JK7-1.</title>
        <authorList>
            <person name="Park S.-J."/>
        </authorList>
    </citation>
    <scope>NUCLEOTIDE SEQUENCE</scope>
    <source>
        <strain evidence="4">JK7-1</strain>
    </source>
</reference>
<dbReference type="SUPFAM" id="SSF52980">
    <property type="entry name" value="Restriction endonuclease-like"/>
    <property type="match status" value="1"/>
</dbReference>
<dbReference type="InterPro" id="IPR049468">
    <property type="entry name" value="Restrct_endonuc-II-like_dom"/>
</dbReference>
<dbReference type="KEGG" id="sual:KDD17_18270"/>
<keyword evidence="2" id="KW-1133">Transmembrane helix</keyword>
<dbReference type="Gene3D" id="3.40.960.10">
    <property type="entry name" value="VSR Endonuclease"/>
    <property type="match status" value="1"/>
</dbReference>
<evidence type="ECO:0000259" key="3">
    <source>
        <dbReference type="Pfam" id="PF18741"/>
    </source>
</evidence>
<protein>
    <submittedName>
        <fullName evidence="4">DUF559 domain-containing protein</fullName>
    </submittedName>
</protein>
<keyword evidence="5" id="KW-1185">Reference proteome</keyword>
<proteinExistence type="predicted"/>